<gene>
    <name evidence="2" type="ORF">Goarm_021590</name>
</gene>
<dbReference type="AlphaFoldDB" id="A0A7J9IT57"/>
<accession>A0A7J9IT57</accession>
<dbReference type="EMBL" id="JABFAE010000003">
    <property type="protein sequence ID" value="MBA0824958.1"/>
    <property type="molecule type" value="Genomic_DNA"/>
</dbReference>
<organism evidence="2 3">
    <name type="scientific">Gossypium armourianum</name>
    <dbReference type="NCBI Taxonomy" id="34283"/>
    <lineage>
        <taxon>Eukaryota</taxon>
        <taxon>Viridiplantae</taxon>
        <taxon>Streptophyta</taxon>
        <taxon>Embryophyta</taxon>
        <taxon>Tracheophyta</taxon>
        <taxon>Spermatophyta</taxon>
        <taxon>Magnoliopsida</taxon>
        <taxon>eudicotyledons</taxon>
        <taxon>Gunneridae</taxon>
        <taxon>Pentapetalae</taxon>
        <taxon>rosids</taxon>
        <taxon>malvids</taxon>
        <taxon>Malvales</taxon>
        <taxon>Malvaceae</taxon>
        <taxon>Malvoideae</taxon>
        <taxon>Gossypium</taxon>
    </lineage>
</organism>
<name>A0A7J9IT57_9ROSI</name>
<protein>
    <recommendedName>
        <fullName evidence="1">Retrotransposon gag domain-containing protein</fullName>
    </recommendedName>
</protein>
<evidence type="ECO:0000313" key="3">
    <source>
        <dbReference type="Proteomes" id="UP000593575"/>
    </source>
</evidence>
<reference evidence="2 3" key="1">
    <citation type="journal article" date="2019" name="Genome Biol. Evol.">
        <title>Insights into the evolution of the New World diploid cottons (Gossypium, subgenus Houzingenia) based on genome sequencing.</title>
        <authorList>
            <person name="Grover C.E."/>
            <person name="Arick M.A. 2nd"/>
            <person name="Thrash A."/>
            <person name="Conover J.L."/>
            <person name="Sanders W.S."/>
            <person name="Peterson D.G."/>
            <person name="Frelichowski J.E."/>
            <person name="Scheffler J.A."/>
            <person name="Scheffler B.E."/>
            <person name="Wendel J.F."/>
        </authorList>
    </citation>
    <scope>NUCLEOTIDE SEQUENCE [LARGE SCALE GENOMIC DNA]</scope>
    <source>
        <strain evidence="2">6</strain>
        <tissue evidence="2">Leaf</tissue>
    </source>
</reference>
<proteinExistence type="predicted"/>
<keyword evidence="3" id="KW-1185">Reference proteome</keyword>
<comment type="caution">
    <text evidence="2">The sequence shown here is derived from an EMBL/GenBank/DDBJ whole genome shotgun (WGS) entry which is preliminary data.</text>
</comment>
<dbReference type="Proteomes" id="UP000593575">
    <property type="component" value="Unassembled WGS sequence"/>
</dbReference>
<dbReference type="InterPro" id="IPR005162">
    <property type="entry name" value="Retrotrans_gag_dom"/>
</dbReference>
<sequence>MLATTLMLKIDVPKPKEFDGMRSTNEKRSGATVRTWEEFQSEFKRKFYQEYVKDEARAKLRQLEQQGTVKKYVGQFRKTSSSLPSPKNRTMVGEMKKDILRIVMTMSAFFAIKGDEEPEKTLLKLGSILSSTKAKRVKENEKKSVKYLLCCGLHMMRDCPKRFKLFVTCREYEVGLESESLKLGLMILNSFKVKKDRKQKGLMFVDIKRSALADTGTSDLYIGEICG</sequence>
<evidence type="ECO:0000259" key="1">
    <source>
        <dbReference type="Pfam" id="PF03732"/>
    </source>
</evidence>
<dbReference type="Pfam" id="PF03732">
    <property type="entry name" value="Retrotrans_gag"/>
    <property type="match status" value="1"/>
</dbReference>
<feature type="domain" description="Retrotransposon gag" evidence="1">
    <location>
        <begin position="28"/>
        <end position="85"/>
    </location>
</feature>
<evidence type="ECO:0000313" key="2">
    <source>
        <dbReference type="EMBL" id="MBA0824958.1"/>
    </source>
</evidence>